<dbReference type="EMBL" id="AB098195">
    <property type="protein sequence ID" value="BAG55517.1"/>
    <property type="molecule type" value="mRNA"/>
</dbReference>
<comment type="catalytic activity">
    <reaction evidence="11">
        <text>L-tyrosyl-[protein] + ATP = O-phospho-L-tyrosyl-[protein] + ADP + H(+)</text>
        <dbReference type="Rhea" id="RHEA:10596"/>
        <dbReference type="Rhea" id="RHEA-COMP:10136"/>
        <dbReference type="Rhea" id="RHEA-COMP:20101"/>
        <dbReference type="ChEBI" id="CHEBI:15378"/>
        <dbReference type="ChEBI" id="CHEBI:30616"/>
        <dbReference type="ChEBI" id="CHEBI:46858"/>
        <dbReference type="ChEBI" id="CHEBI:61978"/>
        <dbReference type="ChEBI" id="CHEBI:456216"/>
        <dbReference type="EC" id="2.7.10.1"/>
    </reaction>
</comment>
<keyword evidence="7 13" id="KW-1133">Transmembrane helix</keyword>
<keyword evidence="5" id="KW-0677">Repeat</keyword>
<keyword evidence="12" id="KW-0067">ATP-binding</keyword>
<dbReference type="PANTHER" id="PTHR24416:SF621">
    <property type="entry name" value="TYROSINE KINASE RECEPTOR CAD96CA"/>
    <property type="match status" value="1"/>
</dbReference>
<evidence type="ECO:0000256" key="11">
    <source>
        <dbReference type="ARBA" id="ARBA00051243"/>
    </source>
</evidence>
<feature type="chain" id="PRO_5002800294" description="receptor protein-tyrosine kinase" evidence="14">
    <location>
        <begin position="30"/>
        <end position="1691"/>
    </location>
</feature>
<dbReference type="InterPro" id="IPR000742">
    <property type="entry name" value="EGF"/>
</dbReference>
<dbReference type="InterPro" id="IPR013783">
    <property type="entry name" value="Ig-like_fold"/>
</dbReference>
<evidence type="ECO:0000256" key="10">
    <source>
        <dbReference type="ARBA" id="ARBA00023180"/>
    </source>
</evidence>
<dbReference type="SUPFAM" id="SSF56112">
    <property type="entry name" value="Protein kinase-like (PK-like)"/>
    <property type="match status" value="1"/>
</dbReference>
<dbReference type="InterPro" id="IPR000719">
    <property type="entry name" value="Prot_kinase_dom"/>
</dbReference>
<dbReference type="PROSITE" id="PS00107">
    <property type="entry name" value="PROTEIN_KINASE_ATP"/>
    <property type="match status" value="1"/>
</dbReference>
<dbReference type="InterPro" id="IPR036116">
    <property type="entry name" value="FN3_sf"/>
</dbReference>
<feature type="binding site" evidence="12">
    <location>
        <position position="1419"/>
    </location>
    <ligand>
        <name>ATP</name>
        <dbReference type="ChEBI" id="CHEBI:30616"/>
    </ligand>
</feature>
<evidence type="ECO:0000256" key="3">
    <source>
        <dbReference type="ARBA" id="ARBA00022679"/>
    </source>
</evidence>
<evidence type="ECO:0000313" key="17">
    <source>
        <dbReference type="EMBL" id="BAG55517.1"/>
    </source>
</evidence>
<dbReference type="InterPro" id="IPR001245">
    <property type="entry name" value="Ser-Thr/Tyr_kinase_cat_dom"/>
</dbReference>
<dbReference type="InterPro" id="IPR050122">
    <property type="entry name" value="RTK"/>
</dbReference>
<dbReference type="SMART" id="SM00181">
    <property type="entry name" value="EGF"/>
    <property type="match status" value="6"/>
</dbReference>
<dbReference type="EC" id="2.7.10.1" evidence="2"/>
<accession>B3XVY2</accession>
<dbReference type="Pfam" id="PF00041">
    <property type="entry name" value="fn3"/>
    <property type="match status" value="1"/>
</dbReference>
<keyword evidence="12" id="KW-0547">Nucleotide-binding</keyword>
<evidence type="ECO:0000256" key="8">
    <source>
        <dbReference type="ARBA" id="ARBA00023136"/>
    </source>
</evidence>
<reference evidence="17" key="1">
    <citation type="journal article" date="2008" name="FEBS Lett.">
        <title>Ancient divergence of animal protein tyrosine kinase genes demonstrated by a gene family tree including choanoflagellate genes.</title>
        <authorList>
            <person name="Suga H."/>
            <person name="Sasaki G."/>
            <person name="Kuma K."/>
            <person name="Nishiyori H."/>
            <person name="Hirose N."/>
            <person name="Su Z.H."/>
            <person name="Iwabe N."/>
            <person name="Miyata T."/>
        </authorList>
    </citation>
    <scope>NUCLEOTIDE SEQUENCE</scope>
</reference>
<dbReference type="GO" id="GO:0043235">
    <property type="term" value="C:receptor complex"/>
    <property type="evidence" value="ECO:0007669"/>
    <property type="project" value="TreeGrafter"/>
</dbReference>
<dbReference type="CDD" id="cd00192">
    <property type="entry name" value="PTKc"/>
    <property type="match status" value="1"/>
</dbReference>
<dbReference type="SMART" id="SM00060">
    <property type="entry name" value="FN3"/>
    <property type="match status" value="1"/>
</dbReference>
<evidence type="ECO:0000256" key="7">
    <source>
        <dbReference type="ARBA" id="ARBA00022989"/>
    </source>
</evidence>
<feature type="domain" description="Protein kinase" evidence="15">
    <location>
        <begin position="1383"/>
        <end position="1644"/>
    </location>
</feature>
<dbReference type="SUPFAM" id="SSF49265">
    <property type="entry name" value="Fibronectin type III"/>
    <property type="match status" value="1"/>
</dbReference>
<dbReference type="GO" id="GO:0005886">
    <property type="term" value="C:plasma membrane"/>
    <property type="evidence" value="ECO:0007669"/>
    <property type="project" value="TreeGrafter"/>
</dbReference>
<evidence type="ECO:0000256" key="1">
    <source>
        <dbReference type="ARBA" id="ARBA00004167"/>
    </source>
</evidence>
<evidence type="ECO:0000256" key="13">
    <source>
        <dbReference type="SAM" id="Phobius"/>
    </source>
</evidence>
<feature type="domain" description="Fibronectin type-III" evidence="16">
    <location>
        <begin position="1114"/>
        <end position="1209"/>
    </location>
</feature>
<evidence type="ECO:0000259" key="15">
    <source>
        <dbReference type="PROSITE" id="PS50011"/>
    </source>
</evidence>
<dbReference type="InterPro" id="IPR008266">
    <property type="entry name" value="Tyr_kinase_AS"/>
</dbReference>
<dbReference type="InterPro" id="IPR020635">
    <property type="entry name" value="Tyr_kinase_cat_dom"/>
</dbReference>
<comment type="subcellular location">
    <subcellularLocation>
        <location evidence="1">Membrane</location>
        <topology evidence="1">Single-pass membrane protein</topology>
    </subcellularLocation>
</comment>
<dbReference type="InterPro" id="IPR011009">
    <property type="entry name" value="Kinase-like_dom_sf"/>
</dbReference>
<dbReference type="Pfam" id="PF07714">
    <property type="entry name" value="PK_Tyr_Ser-Thr"/>
    <property type="match status" value="1"/>
</dbReference>
<dbReference type="Gene3D" id="1.10.510.10">
    <property type="entry name" value="Transferase(Phosphotransferase) domain 1"/>
    <property type="match status" value="1"/>
</dbReference>
<gene>
    <name evidence="17" type="primary">CgPTK-g</name>
</gene>
<keyword evidence="6 17" id="KW-0418">Kinase</keyword>
<dbReference type="InterPro" id="IPR003961">
    <property type="entry name" value="FN3_dom"/>
</dbReference>
<protein>
    <recommendedName>
        <fullName evidence="2">receptor protein-tyrosine kinase</fullName>
        <ecNumber evidence="2">2.7.10.1</ecNumber>
    </recommendedName>
</protein>
<evidence type="ECO:0000259" key="16">
    <source>
        <dbReference type="PROSITE" id="PS50853"/>
    </source>
</evidence>
<sequence length="1691" mass="186237">MRSCCGVVGGVVSVLFCCALVLCVYPSSALIKLEDDACKVVTIRDFYPGVRKLFSIHPFFRGDFNFPIYFSSHGISENYLIKDDFQGTPRWLLKNPSGGVLMAHVDDQLDPTEPNSKWLYVANSDNVGGSGNVQSVLSVTCLPCALEDVQRCYKENKICRSSAANEAVPECVCDESIGLVENTNGTCEPVIPSSIEFTSYPVPSILLEEFALYNASFPPVYASENGIFLNLIYPDVWALHTGTGFYATTVHGSVSPSGITSMTAYISQYTQAQTKPVTIVAQYCNPMKDCGPNFECRRTSPTAELECICNEDDFKQLNGEGECELVVCPELHVSHFIFRRESDGVYFPTDTYSGGHPVYQHSTRGDHSLYNYLDRWYFGNFTQFTHIARGAVRGVEDPTRITEWEEFRNGNYSTVFPNIACRSCNVSTCTSNFECVFNNDTSSGLVDDYDCGCSDHTVFSSDPIPHCERKDDYCEFLRFSFESYIGYSEFFGFYKLVAFDTYNYPYYVQSQSPNHVLFFDMNARAWKILDEDNNKPVIQCHAANLVNATHPNLVDCQWFIVAENGQQYFRRGQNPFECADCTQQKKDMCAAQNKICVVGSCMCPLNTVGDSCTPIASLCTAVEFSFPNKPQLSGVYYIQEGIKNGRPAYISTRDDVGEAFTMEYAQTRWIVSNKKGTVLAQRSSDVLEPFMIDEGRLWQVKVGSTLFFADAGVAGNCSSCTKTTCPEPSHQCRAETVSSTSVGGLARLLVSSDTICTCSQGMQMSANGGCIAMDECAVIITVDNSTVLGRLNPEETQSIRPLYRGNLAIGSTSKEHILSYSLDFSTWMLYRNDDGTAVERATFLSTALTAQDAGMAGFEVKADFRGSIAVALGGFKSIGVKCTPCNTVTCPKTQVCVEETPFQGTCRCESGFTLFNVDGVDVCHVPQFAEAPQELLVSYSTGQVIGFELVSNDVINDYFYYVSFDDRRRASTYIFFSLPSGGRTGGWAIGDPADLSTILNSITDAPLPSDAEFSGLTIEVLCTHISFTAVKSGINRITLLFDEVVTDANAVVFVSTTASFESVTEKKVTMYTKSTVIDDLLADDTYYFKAAIVVDECRPYPIVVRQVNPPTALPVAAPSVSFSSVTSTSLTMTFGMISALEANGDIVGYMVEYQVQGDSSSRRTAFHPTRMFTLLDLHPAYVYVIRVGAQTSAGLGPFSEAKTVQTLDGVPDEGVFDELFVDTSSQLVAVVLVPSENERNGMLQGIRFHCTESVAGDAFVVSSPVHTNNNTYVLWANVEVGATFQCNATFWTSAGFGDSAVSSVVTHTTNNSSSSSNGSAGVTVGIVVALLLLLIIVVVLVLWRRGHAQTDIFRDEKRGVRNPAFGGKYEDTFRGMYMYSHQLTVLKDLGEGQFGSVVLAETSELPGQKLAATSRVAVKYLKRASDLDEQDLFMDEAARMQPLNHPHVVRLLAVSAPDSEEQFIVLEHLAGGDLINHLRDFRSTGLSQDIQLSYCRQVCAGLAYLGSVGYVHRDLAARNILMTGAQALKIGDFGMARSIHNSSYYTGKNAKARLPLRWMSPEAVLMNKYTHLSDVYALGVVMYEIFTYGDYPWAGFEDEQVIQELRKGTHMPLDNVPQRVQYLPLECWQHVDCRPTAKEVQMILSTRQLPVAEKVRSMVGDNVVVNEGYISGDMMIVNEMYGSIENNDEDV</sequence>
<dbReference type="CDD" id="cd00063">
    <property type="entry name" value="FN3"/>
    <property type="match status" value="1"/>
</dbReference>
<dbReference type="GO" id="GO:0007169">
    <property type="term" value="P:cell surface receptor protein tyrosine kinase signaling pathway"/>
    <property type="evidence" value="ECO:0007669"/>
    <property type="project" value="TreeGrafter"/>
</dbReference>
<keyword evidence="3" id="KW-0808">Transferase</keyword>
<keyword evidence="10" id="KW-0325">Glycoprotein</keyword>
<dbReference type="InterPro" id="IPR017441">
    <property type="entry name" value="Protein_kinase_ATP_BS"/>
</dbReference>
<dbReference type="PROSITE" id="PS50011">
    <property type="entry name" value="PROTEIN_KINASE_DOM"/>
    <property type="match status" value="1"/>
</dbReference>
<keyword evidence="4 13" id="KW-0812">Transmembrane</keyword>
<evidence type="ECO:0000256" key="12">
    <source>
        <dbReference type="PROSITE-ProRule" id="PRU10141"/>
    </source>
</evidence>
<dbReference type="PANTHER" id="PTHR24416">
    <property type="entry name" value="TYROSINE-PROTEIN KINASE RECEPTOR"/>
    <property type="match status" value="1"/>
</dbReference>
<evidence type="ECO:0000256" key="2">
    <source>
        <dbReference type="ARBA" id="ARBA00011902"/>
    </source>
</evidence>
<keyword evidence="8 13" id="KW-0472">Membrane</keyword>
<dbReference type="PROSITE" id="PS50853">
    <property type="entry name" value="FN3"/>
    <property type="match status" value="1"/>
</dbReference>
<dbReference type="PROSITE" id="PS00109">
    <property type="entry name" value="PROTEIN_KINASE_TYR"/>
    <property type="match status" value="1"/>
</dbReference>
<evidence type="ECO:0000256" key="6">
    <source>
        <dbReference type="ARBA" id="ARBA00022777"/>
    </source>
</evidence>
<feature type="signal peptide" evidence="14">
    <location>
        <begin position="1"/>
        <end position="29"/>
    </location>
</feature>
<dbReference type="GO" id="GO:0005524">
    <property type="term" value="F:ATP binding"/>
    <property type="evidence" value="ECO:0007669"/>
    <property type="project" value="UniProtKB-UniRule"/>
</dbReference>
<feature type="transmembrane region" description="Helical" evidence="13">
    <location>
        <begin position="1320"/>
        <end position="1343"/>
    </location>
</feature>
<dbReference type="Gene3D" id="2.60.40.10">
    <property type="entry name" value="Immunoglobulins"/>
    <property type="match status" value="1"/>
</dbReference>
<evidence type="ECO:0000256" key="5">
    <source>
        <dbReference type="ARBA" id="ARBA00022737"/>
    </source>
</evidence>
<keyword evidence="9 17" id="KW-0675">Receptor</keyword>
<organism evidence="17">
    <name type="scientific">Hartaetosiga gracilis</name>
    <dbReference type="NCBI Taxonomy" id="216892"/>
    <lineage>
        <taxon>Eukaryota</taxon>
        <taxon>Choanoflagellata</taxon>
        <taxon>Craspedida</taxon>
        <taxon>Salpingoecidae</taxon>
        <taxon>Hartaetosiga</taxon>
    </lineage>
</organism>
<keyword evidence="14" id="KW-0732">Signal</keyword>
<dbReference type="SMART" id="SM00219">
    <property type="entry name" value="TyrKc"/>
    <property type="match status" value="1"/>
</dbReference>
<evidence type="ECO:0000256" key="9">
    <source>
        <dbReference type="ARBA" id="ARBA00023170"/>
    </source>
</evidence>
<evidence type="ECO:0000256" key="4">
    <source>
        <dbReference type="ARBA" id="ARBA00022692"/>
    </source>
</evidence>
<name>B3XVY2_9EUKA</name>
<dbReference type="PRINTS" id="PR00109">
    <property type="entry name" value="TYRKINASE"/>
</dbReference>
<proteinExistence type="evidence at transcript level"/>
<dbReference type="GO" id="GO:0004714">
    <property type="term" value="F:transmembrane receptor protein tyrosine kinase activity"/>
    <property type="evidence" value="ECO:0007669"/>
    <property type="project" value="UniProtKB-EC"/>
</dbReference>
<evidence type="ECO:0000256" key="14">
    <source>
        <dbReference type="SAM" id="SignalP"/>
    </source>
</evidence>